<dbReference type="STRING" id="1437059.A6A05_02990"/>
<dbReference type="RefSeq" id="WP_068502137.1">
    <property type="nucleotide sequence ID" value="NZ_LWQU01000152.1"/>
</dbReference>
<feature type="short sequence motif" description="GXGXXG" evidence="2">
    <location>
        <begin position="11"/>
        <end position="16"/>
    </location>
</feature>
<protein>
    <submittedName>
        <fullName evidence="4">Alpha/beta hydrolase</fullName>
    </submittedName>
</protein>
<dbReference type="AlphaFoldDB" id="A0A178MJW0"/>
<accession>A0A178MJW0</accession>
<evidence type="ECO:0000259" key="3">
    <source>
        <dbReference type="PROSITE" id="PS51635"/>
    </source>
</evidence>
<dbReference type="Pfam" id="PF01734">
    <property type="entry name" value="Patatin"/>
    <property type="match status" value="1"/>
</dbReference>
<keyword evidence="2" id="KW-0442">Lipid degradation</keyword>
<gene>
    <name evidence="4" type="ORF">A6A05_02990</name>
</gene>
<feature type="domain" description="PNPLA" evidence="3">
    <location>
        <begin position="7"/>
        <end position="223"/>
    </location>
</feature>
<dbReference type="PROSITE" id="PS51635">
    <property type="entry name" value="PNPLA"/>
    <property type="match status" value="1"/>
</dbReference>
<organism evidence="4 5">
    <name type="scientific">Magnetospirillum moscoviense</name>
    <dbReference type="NCBI Taxonomy" id="1437059"/>
    <lineage>
        <taxon>Bacteria</taxon>
        <taxon>Pseudomonadati</taxon>
        <taxon>Pseudomonadota</taxon>
        <taxon>Alphaproteobacteria</taxon>
        <taxon>Rhodospirillales</taxon>
        <taxon>Rhodospirillaceae</taxon>
        <taxon>Magnetospirillum</taxon>
    </lineage>
</organism>
<proteinExistence type="predicted"/>
<dbReference type="Gene3D" id="3.40.1090.10">
    <property type="entry name" value="Cytosolic phospholipase A2 catalytic domain"/>
    <property type="match status" value="2"/>
</dbReference>
<name>A0A178MJW0_9PROT</name>
<feature type="active site" description="Proton acceptor" evidence="2">
    <location>
        <position position="210"/>
    </location>
</feature>
<dbReference type="InterPro" id="IPR016035">
    <property type="entry name" value="Acyl_Trfase/lysoPLipase"/>
</dbReference>
<comment type="caution">
    <text evidence="4">The sequence shown here is derived from an EMBL/GenBank/DDBJ whole genome shotgun (WGS) entry which is preliminary data.</text>
</comment>
<dbReference type="GO" id="GO:0016787">
    <property type="term" value="F:hydrolase activity"/>
    <property type="evidence" value="ECO:0007669"/>
    <property type="project" value="UniProtKB-UniRule"/>
</dbReference>
<dbReference type="Proteomes" id="UP000078543">
    <property type="component" value="Unassembled WGS sequence"/>
</dbReference>
<sequence>MARQIALALQGGGAHGAFTWGVLEGLLAEVAKGSVELAGLSGASAGALNATALAYGMHEGAALSGPAAARNKRLAEAARAKIEHLWGTLAQAAFWGGNPFVATIGLSPSWNIDESPAARFADVAAASLAPPDIGIGNYLAGVMRTVFPDLPAILARPEKGIPTVMVAATDIEECRRQLFVDGAVSPDALKASASAPAVQSVKVDGRHYWDGGVMGNPPLAPLVDHMRTVGCDDLLLVTLSPLHRDGVPRGPRQIMDRLGEITQSASLVHEVHAIETLNQLIDAGHVKAEAGLRRVNLHRIEADADLSAMGITSKDAPAWDFLVHLRDLGRQTFETMWPDIKASLGTRSSWDTKSICDQVLAR</sequence>
<feature type="short sequence motif" description="DGA/G" evidence="2">
    <location>
        <begin position="210"/>
        <end position="212"/>
    </location>
</feature>
<keyword evidence="2 4" id="KW-0378">Hydrolase</keyword>
<evidence type="ECO:0000313" key="4">
    <source>
        <dbReference type="EMBL" id="OAN48966.1"/>
    </source>
</evidence>
<dbReference type="GO" id="GO:0016042">
    <property type="term" value="P:lipid catabolic process"/>
    <property type="evidence" value="ECO:0007669"/>
    <property type="project" value="UniProtKB-UniRule"/>
</dbReference>
<keyword evidence="1 2" id="KW-0443">Lipid metabolism</keyword>
<evidence type="ECO:0000256" key="1">
    <source>
        <dbReference type="ARBA" id="ARBA00023098"/>
    </source>
</evidence>
<keyword evidence="5" id="KW-1185">Reference proteome</keyword>
<evidence type="ECO:0000313" key="5">
    <source>
        <dbReference type="Proteomes" id="UP000078543"/>
    </source>
</evidence>
<dbReference type="SUPFAM" id="SSF52151">
    <property type="entry name" value="FabD/lysophospholipase-like"/>
    <property type="match status" value="1"/>
</dbReference>
<reference evidence="4 5" key="1">
    <citation type="submission" date="2016-04" db="EMBL/GenBank/DDBJ databases">
        <title>Draft genome sequence of freshwater magnetotactic bacteria Magnetospirillum marisnigri SP-1 and Magnetospirillum moscoviense BB-1.</title>
        <authorList>
            <person name="Koziaeva V."/>
            <person name="Dziuba M.V."/>
            <person name="Ivanov T.M."/>
            <person name="Kuznetsov B."/>
            <person name="Grouzdev D.S."/>
        </authorList>
    </citation>
    <scope>NUCLEOTIDE SEQUENCE [LARGE SCALE GENOMIC DNA]</scope>
    <source>
        <strain evidence="4 5">BB-1</strain>
    </source>
</reference>
<feature type="short sequence motif" description="GXSXG" evidence="2">
    <location>
        <begin position="42"/>
        <end position="46"/>
    </location>
</feature>
<dbReference type="EMBL" id="LWQU01000152">
    <property type="protein sequence ID" value="OAN48966.1"/>
    <property type="molecule type" value="Genomic_DNA"/>
</dbReference>
<feature type="active site" description="Nucleophile" evidence="2">
    <location>
        <position position="44"/>
    </location>
</feature>
<dbReference type="InterPro" id="IPR002641">
    <property type="entry name" value="PNPLA_dom"/>
</dbReference>
<evidence type="ECO:0000256" key="2">
    <source>
        <dbReference type="PROSITE-ProRule" id="PRU01161"/>
    </source>
</evidence>
<dbReference type="OrthoDB" id="9807112at2"/>